<dbReference type="Pfam" id="PF19609">
    <property type="entry name" value="DUF6114"/>
    <property type="match status" value="1"/>
</dbReference>
<proteinExistence type="predicted"/>
<dbReference type="InterPro" id="IPR046096">
    <property type="entry name" value="DUF6114"/>
</dbReference>
<evidence type="ECO:0000313" key="4">
    <source>
        <dbReference type="Proteomes" id="UP000003986"/>
    </source>
</evidence>
<feature type="transmembrane region" description="Helical" evidence="2">
    <location>
        <begin position="169"/>
        <end position="187"/>
    </location>
</feature>
<dbReference type="AlphaFoldDB" id="D6ANU4"/>
<evidence type="ECO:0008006" key="5">
    <source>
        <dbReference type="Google" id="ProtNLM"/>
    </source>
</evidence>
<protein>
    <recommendedName>
        <fullName evidence="5">Integral membrane protein</fullName>
    </recommendedName>
</protein>
<sequence length="245" mass="26006">MGDHGRHLQAQRPEAEAAHGRQGVLLSTRPGGRNTPGGSSGRPPLLLYGSTGSRELFSMSPESTGQNEHYIRVARRRFRTWRGDRPFWAGLFTILGGAPIAYFPYADLHLGNMTLTMSTTAGAGSLIIGVLLITLGLTMWFHHIVRVFAGIAAILLALISIPVANIGGFLIGFLFALVGGALSISWAPGLPESEQAADEQAAPSSEQPYEERPEAELQGAAAVPQQQGAEFDKAADADGGRHRAG</sequence>
<feature type="region of interest" description="Disordered" evidence="1">
    <location>
        <begin position="1"/>
        <end position="45"/>
    </location>
</feature>
<dbReference type="EMBL" id="DS999644">
    <property type="protein sequence ID" value="EFE77671.2"/>
    <property type="molecule type" value="Genomic_DNA"/>
</dbReference>
<feature type="transmembrane region" description="Helical" evidence="2">
    <location>
        <begin position="117"/>
        <end position="137"/>
    </location>
</feature>
<evidence type="ECO:0000313" key="3">
    <source>
        <dbReference type="EMBL" id="EFE77671.2"/>
    </source>
</evidence>
<keyword evidence="2" id="KW-0812">Transmembrane</keyword>
<organism evidence="3 4">
    <name type="scientific">Streptomyces filamentosus NRRL 15998</name>
    <dbReference type="NCBI Taxonomy" id="457431"/>
    <lineage>
        <taxon>Bacteria</taxon>
        <taxon>Bacillati</taxon>
        <taxon>Actinomycetota</taxon>
        <taxon>Actinomycetes</taxon>
        <taxon>Kitasatosporales</taxon>
        <taxon>Streptomycetaceae</taxon>
        <taxon>Streptomyces</taxon>
    </lineage>
</organism>
<gene>
    <name evidence="3" type="ORF">SSGG_05038</name>
</gene>
<feature type="transmembrane region" description="Helical" evidence="2">
    <location>
        <begin position="144"/>
        <end position="163"/>
    </location>
</feature>
<evidence type="ECO:0000256" key="2">
    <source>
        <dbReference type="SAM" id="Phobius"/>
    </source>
</evidence>
<feature type="region of interest" description="Disordered" evidence="1">
    <location>
        <begin position="193"/>
        <end position="245"/>
    </location>
</feature>
<feature type="compositionally biased region" description="Low complexity" evidence="1">
    <location>
        <begin position="218"/>
        <end position="229"/>
    </location>
</feature>
<accession>D6ANU4</accession>
<dbReference type="Proteomes" id="UP000003986">
    <property type="component" value="Unassembled WGS sequence"/>
</dbReference>
<reference evidence="4" key="1">
    <citation type="submission" date="2008-10" db="EMBL/GenBank/DDBJ databases">
        <authorList>
            <person name="Molnar K."/>
        </authorList>
    </citation>
    <scope>NUCLEOTIDE SEQUENCE [LARGE SCALE GENOMIC DNA]</scope>
    <source>
        <strain evidence="4">NRRL 15998</strain>
    </source>
</reference>
<keyword evidence="2" id="KW-0472">Membrane</keyword>
<name>D6ANU4_STRFL</name>
<keyword evidence="2" id="KW-1133">Transmembrane helix</keyword>
<reference evidence="4" key="2">
    <citation type="submission" date="2008-12" db="EMBL/GenBank/DDBJ databases">
        <title>Annotation of Streptomyces roseosporus strain NRRL 15998.</title>
        <authorList>
            <consortium name="The Broad Institute Genome Sequencing Platform"/>
            <consortium name="Broad Institute Microbial Sequencing Center"/>
            <person name="Fischbach M."/>
            <person name="Ward D."/>
            <person name="Young S."/>
            <person name="Kodira C.D."/>
            <person name="Zeng Q."/>
            <person name="Koehrsen M."/>
            <person name="Godfrey P."/>
            <person name="Alvarado L."/>
            <person name="Berlin A.M."/>
            <person name="Borenstein D."/>
            <person name="Chen Z."/>
            <person name="Engels R."/>
            <person name="Freedman E."/>
            <person name="Gellesch M."/>
            <person name="Goldberg J."/>
            <person name="Griggs A."/>
            <person name="Gujja S."/>
            <person name="Heiman D.I."/>
            <person name="Hepburn T.A."/>
            <person name="Howarth C."/>
            <person name="Jen D."/>
            <person name="Larson L."/>
            <person name="Lewis B."/>
            <person name="Mehta T."/>
            <person name="Park D."/>
            <person name="Pearson M."/>
            <person name="Roberts A."/>
            <person name="Saif S."/>
            <person name="Shea T.D."/>
            <person name="Shenoy N."/>
            <person name="Sisk P."/>
            <person name="Stolte C."/>
            <person name="Sykes S.N."/>
            <person name="Walk T."/>
            <person name="White J."/>
            <person name="Yandava C."/>
            <person name="Straight P."/>
            <person name="Clardy J."/>
            <person name="Hung D."/>
            <person name="Kolter R."/>
            <person name="Mekalanos J."/>
            <person name="Walker S."/>
            <person name="Walsh C.T."/>
            <person name="Wieland B.L.C."/>
            <person name="Ilzarbe M."/>
            <person name="Galagan J."/>
            <person name="Nusbaum C."/>
            <person name="Birren B."/>
        </authorList>
    </citation>
    <scope>NUCLEOTIDE SEQUENCE [LARGE SCALE GENOMIC DNA]</scope>
    <source>
        <strain evidence="4">NRRL 15998</strain>
    </source>
</reference>
<evidence type="ECO:0000256" key="1">
    <source>
        <dbReference type="SAM" id="MobiDB-lite"/>
    </source>
</evidence>
<feature type="transmembrane region" description="Helical" evidence="2">
    <location>
        <begin position="86"/>
        <end position="105"/>
    </location>
</feature>
<feature type="compositionally biased region" description="Basic and acidic residues" evidence="1">
    <location>
        <begin position="230"/>
        <end position="245"/>
    </location>
</feature>